<keyword evidence="1" id="KW-0812">Transmembrane</keyword>
<dbReference type="EMBL" id="JALNTZ010000004">
    <property type="protein sequence ID" value="KAJ3656296.1"/>
    <property type="molecule type" value="Genomic_DNA"/>
</dbReference>
<dbReference type="GO" id="GO:0038023">
    <property type="term" value="F:signaling receptor activity"/>
    <property type="evidence" value="ECO:0007669"/>
    <property type="project" value="TreeGrafter"/>
</dbReference>
<evidence type="ECO:0000313" key="6">
    <source>
        <dbReference type="Proteomes" id="UP001168821"/>
    </source>
</evidence>
<keyword evidence="3" id="KW-0732">Signal</keyword>
<organism evidence="5 6">
    <name type="scientific">Zophobas morio</name>
    <dbReference type="NCBI Taxonomy" id="2755281"/>
    <lineage>
        <taxon>Eukaryota</taxon>
        <taxon>Metazoa</taxon>
        <taxon>Ecdysozoa</taxon>
        <taxon>Arthropoda</taxon>
        <taxon>Hexapoda</taxon>
        <taxon>Insecta</taxon>
        <taxon>Pterygota</taxon>
        <taxon>Neoptera</taxon>
        <taxon>Endopterygota</taxon>
        <taxon>Coleoptera</taxon>
        <taxon>Polyphaga</taxon>
        <taxon>Cucujiformia</taxon>
        <taxon>Tenebrionidae</taxon>
        <taxon>Zophobas</taxon>
    </lineage>
</organism>
<feature type="domain" description="C-type lectin" evidence="4">
    <location>
        <begin position="158"/>
        <end position="280"/>
    </location>
</feature>
<dbReference type="PANTHER" id="PTHR46784">
    <property type="entry name" value="KILLER CELL LECTIN-LIKE RECEPTOR SUBFAMILY B MEMBER 1"/>
    <property type="match status" value="1"/>
</dbReference>
<dbReference type="SUPFAM" id="SSF56436">
    <property type="entry name" value="C-type lectin-like"/>
    <property type="match status" value="2"/>
</dbReference>
<dbReference type="AlphaFoldDB" id="A0AA38IJA9"/>
<dbReference type="InterPro" id="IPR001304">
    <property type="entry name" value="C-type_lectin-like"/>
</dbReference>
<keyword evidence="6" id="KW-1185">Reference proteome</keyword>
<dbReference type="PROSITE" id="PS50041">
    <property type="entry name" value="C_TYPE_LECTIN_2"/>
    <property type="match status" value="2"/>
</dbReference>
<evidence type="ECO:0000259" key="4">
    <source>
        <dbReference type="PROSITE" id="PS50041"/>
    </source>
</evidence>
<feature type="chain" id="PRO_5041280301" description="C-type lectin domain-containing protein" evidence="3">
    <location>
        <begin position="25"/>
        <end position="345"/>
    </location>
</feature>
<dbReference type="Pfam" id="PF00059">
    <property type="entry name" value="Lectin_C"/>
    <property type="match status" value="1"/>
</dbReference>
<reference evidence="5" key="1">
    <citation type="journal article" date="2023" name="G3 (Bethesda)">
        <title>Whole genome assemblies of Zophobas morio and Tenebrio molitor.</title>
        <authorList>
            <person name="Kaur S."/>
            <person name="Stinson S.A."/>
            <person name="diCenzo G.C."/>
        </authorList>
    </citation>
    <scope>NUCLEOTIDE SEQUENCE</scope>
    <source>
        <strain evidence="5">QUZm001</strain>
    </source>
</reference>
<evidence type="ECO:0000256" key="3">
    <source>
        <dbReference type="SAM" id="SignalP"/>
    </source>
</evidence>
<evidence type="ECO:0000256" key="2">
    <source>
        <dbReference type="ARBA" id="ARBA00023157"/>
    </source>
</evidence>
<accession>A0AA38IJA9</accession>
<dbReference type="PANTHER" id="PTHR46784:SF1">
    <property type="entry name" value="KILLER CELL LECTIN-LIKE RECEPTOR SUBFAMILY B MEMBER 1"/>
    <property type="match status" value="1"/>
</dbReference>
<evidence type="ECO:0000256" key="1">
    <source>
        <dbReference type="ARBA" id="ARBA00022989"/>
    </source>
</evidence>
<keyword evidence="1" id="KW-0472">Membrane</keyword>
<feature type="signal peptide" evidence="3">
    <location>
        <begin position="1"/>
        <end position="24"/>
    </location>
</feature>
<evidence type="ECO:0000313" key="5">
    <source>
        <dbReference type="EMBL" id="KAJ3656296.1"/>
    </source>
</evidence>
<name>A0AA38IJA9_9CUCU</name>
<dbReference type="InterPro" id="IPR016186">
    <property type="entry name" value="C-type_lectin-like/link_sf"/>
</dbReference>
<dbReference type="SMART" id="SM00034">
    <property type="entry name" value="CLECT"/>
    <property type="match status" value="1"/>
</dbReference>
<dbReference type="InterPro" id="IPR051527">
    <property type="entry name" value="KLR_subfamily_B"/>
</dbReference>
<dbReference type="GO" id="GO:0009986">
    <property type="term" value="C:cell surface"/>
    <property type="evidence" value="ECO:0007669"/>
    <property type="project" value="TreeGrafter"/>
</dbReference>
<keyword evidence="1" id="KW-1133">Transmembrane helix</keyword>
<sequence>MPNFGTRDVAGVVLLLIVITSGKHERWLGGRYNDRQSRWVWGENGKPLAFYAFSRMNYNDPKWAWHCIIVDPQRQNKWSARSCVEEKRYICQRSVLGKRKFNRSKCYTSSDRDARELCAKQKVGESAPGYLVKKPVKPRKPNPYHVATFVCPTHMILVGRKCYFFSPEKASWSNAYWSCRDNKTKLAVITTKMQDNILRGFLKGTFTAEKHERWIGGIFDWKQQKWKWAMSGRVIRYKHFAKEALVTSKNNTHHCITLDPEFDNLWNSKNRLEEKHYICQAKSKSVVKYNKTLQATELTKPDATVVINAVESDNRNQTNKKIEAPVTYKTPAHYNNEVTDKYVYN</sequence>
<dbReference type="Proteomes" id="UP001168821">
    <property type="component" value="Unassembled WGS sequence"/>
</dbReference>
<feature type="domain" description="C-type lectin" evidence="4">
    <location>
        <begin position="27"/>
        <end position="92"/>
    </location>
</feature>
<protein>
    <recommendedName>
        <fullName evidence="4">C-type lectin domain-containing protein</fullName>
    </recommendedName>
</protein>
<proteinExistence type="predicted"/>
<dbReference type="CDD" id="cd00037">
    <property type="entry name" value="CLECT"/>
    <property type="match status" value="2"/>
</dbReference>
<keyword evidence="2" id="KW-1015">Disulfide bond</keyword>
<dbReference type="Gene3D" id="3.10.100.10">
    <property type="entry name" value="Mannose-Binding Protein A, subunit A"/>
    <property type="match status" value="2"/>
</dbReference>
<gene>
    <name evidence="5" type="ORF">Zmor_015383</name>
</gene>
<dbReference type="InterPro" id="IPR016187">
    <property type="entry name" value="CTDL_fold"/>
</dbReference>
<comment type="caution">
    <text evidence="5">The sequence shown here is derived from an EMBL/GenBank/DDBJ whole genome shotgun (WGS) entry which is preliminary data.</text>
</comment>
<dbReference type="GO" id="GO:0005886">
    <property type="term" value="C:plasma membrane"/>
    <property type="evidence" value="ECO:0007669"/>
    <property type="project" value="TreeGrafter"/>
</dbReference>